<accession>A0ABX2ZXP3</accession>
<keyword evidence="1" id="KW-1133">Transmembrane helix</keyword>
<dbReference type="EMBL" id="MDKC01000002">
    <property type="protein sequence ID" value="ODG93327.1"/>
    <property type="molecule type" value="Genomic_DNA"/>
</dbReference>
<proteinExistence type="predicted"/>
<evidence type="ECO:0000313" key="2">
    <source>
        <dbReference type="EMBL" id="ODG93327.1"/>
    </source>
</evidence>
<organism evidence="2 3">
    <name type="scientific">Gottfriedia luciferensis</name>
    <dbReference type="NCBI Taxonomy" id="178774"/>
    <lineage>
        <taxon>Bacteria</taxon>
        <taxon>Bacillati</taxon>
        <taxon>Bacillota</taxon>
        <taxon>Bacilli</taxon>
        <taxon>Bacillales</taxon>
        <taxon>Bacillaceae</taxon>
        <taxon>Gottfriedia</taxon>
    </lineage>
</organism>
<evidence type="ECO:0000313" key="3">
    <source>
        <dbReference type="Proteomes" id="UP000094580"/>
    </source>
</evidence>
<sequence>MKTTKKVFVRNLIVIFSMIIMIGLGILVYVKSNSSYPITKINETKVEKINSSLIIVRSDLNQLEKIVGKNDKNKVIDLEQKTMEDIEKLDEVLENFKFKKTPDKGLLLWIICATSSKDAYLMDLMSYSSGDTKGNEEFSKSTIDHLNDSLREMKNKHKEAYRYFKRNDYLEGFYNQ</sequence>
<keyword evidence="1" id="KW-0812">Transmembrane</keyword>
<protein>
    <submittedName>
        <fullName evidence="2">Uncharacterized protein</fullName>
    </submittedName>
</protein>
<dbReference type="RefSeq" id="WP_069032403.1">
    <property type="nucleotide sequence ID" value="NZ_MDKC01000002.1"/>
</dbReference>
<gene>
    <name evidence="2" type="ORF">BED47_03295</name>
</gene>
<name>A0ABX2ZXP3_9BACI</name>
<keyword evidence="1" id="KW-0472">Membrane</keyword>
<feature type="transmembrane region" description="Helical" evidence="1">
    <location>
        <begin position="12"/>
        <end position="30"/>
    </location>
</feature>
<dbReference type="Proteomes" id="UP000094580">
    <property type="component" value="Unassembled WGS sequence"/>
</dbReference>
<comment type="caution">
    <text evidence="2">The sequence shown here is derived from an EMBL/GenBank/DDBJ whole genome shotgun (WGS) entry which is preliminary data.</text>
</comment>
<reference evidence="2 3" key="1">
    <citation type="submission" date="2016-07" db="EMBL/GenBank/DDBJ databases">
        <authorList>
            <person name="Townsley L."/>
            <person name="Shank E.A."/>
        </authorList>
    </citation>
    <scope>NUCLEOTIDE SEQUENCE [LARGE SCALE GENOMIC DNA]</scope>
    <source>
        <strain evidence="2 3">CH01</strain>
    </source>
</reference>
<keyword evidence="3" id="KW-1185">Reference proteome</keyword>
<evidence type="ECO:0000256" key="1">
    <source>
        <dbReference type="SAM" id="Phobius"/>
    </source>
</evidence>